<proteinExistence type="predicted"/>
<dbReference type="AlphaFoldDB" id="A0A381RJ81"/>
<gene>
    <name evidence="1" type="ORF">METZ01_LOCUS42007</name>
</gene>
<dbReference type="EMBL" id="UINC01001806">
    <property type="protein sequence ID" value="SUZ89153.1"/>
    <property type="molecule type" value="Genomic_DNA"/>
</dbReference>
<organism evidence="1">
    <name type="scientific">marine metagenome</name>
    <dbReference type="NCBI Taxonomy" id="408172"/>
    <lineage>
        <taxon>unclassified sequences</taxon>
        <taxon>metagenomes</taxon>
        <taxon>ecological metagenomes</taxon>
    </lineage>
</organism>
<name>A0A381RJ81_9ZZZZ</name>
<sequence>MFYFGLVSFDLLPNRVMGLIFV</sequence>
<protein>
    <submittedName>
        <fullName evidence="1">Uncharacterized protein</fullName>
    </submittedName>
</protein>
<evidence type="ECO:0000313" key="1">
    <source>
        <dbReference type="EMBL" id="SUZ89153.1"/>
    </source>
</evidence>
<reference evidence="1" key="1">
    <citation type="submission" date="2018-05" db="EMBL/GenBank/DDBJ databases">
        <authorList>
            <person name="Lanie J.A."/>
            <person name="Ng W.-L."/>
            <person name="Kazmierczak K.M."/>
            <person name="Andrzejewski T.M."/>
            <person name="Davidsen T.M."/>
            <person name="Wayne K.J."/>
            <person name="Tettelin H."/>
            <person name="Glass J.I."/>
            <person name="Rusch D."/>
            <person name="Podicherti R."/>
            <person name="Tsui H.-C.T."/>
            <person name="Winkler M.E."/>
        </authorList>
    </citation>
    <scope>NUCLEOTIDE SEQUENCE</scope>
</reference>
<accession>A0A381RJ81</accession>